<evidence type="ECO:0000313" key="3">
    <source>
        <dbReference type="EMBL" id="KAK3087530.1"/>
    </source>
</evidence>
<keyword evidence="2" id="KW-0812">Transmembrane</keyword>
<accession>A0AA88XLD4</accession>
<feature type="compositionally biased region" description="Basic and acidic residues" evidence="1">
    <location>
        <begin position="1"/>
        <end position="14"/>
    </location>
</feature>
<gene>
    <name evidence="3" type="ORF">FSP39_007094</name>
</gene>
<feature type="region of interest" description="Disordered" evidence="1">
    <location>
        <begin position="276"/>
        <end position="300"/>
    </location>
</feature>
<name>A0AA88XLD4_PINIB</name>
<reference evidence="3" key="1">
    <citation type="submission" date="2019-08" db="EMBL/GenBank/DDBJ databases">
        <title>The improved chromosome-level genome for the pearl oyster Pinctada fucata martensii using PacBio sequencing and Hi-C.</title>
        <authorList>
            <person name="Zheng Z."/>
        </authorList>
    </citation>
    <scope>NUCLEOTIDE SEQUENCE</scope>
    <source>
        <strain evidence="3">ZZ-2019</strain>
        <tissue evidence="3">Adductor muscle</tissue>
    </source>
</reference>
<dbReference type="Gene3D" id="2.170.300.10">
    <property type="entry name" value="Tie2 ligand-binding domain superfamily"/>
    <property type="match status" value="1"/>
</dbReference>
<comment type="caution">
    <text evidence="3">The sequence shown here is derived from an EMBL/GenBank/DDBJ whole genome shotgun (WGS) entry which is preliminary data.</text>
</comment>
<feature type="compositionally biased region" description="Basic and acidic residues" evidence="1">
    <location>
        <begin position="225"/>
        <end position="239"/>
    </location>
</feature>
<dbReference type="AlphaFoldDB" id="A0AA88XLD4"/>
<keyword evidence="4" id="KW-1185">Reference proteome</keyword>
<dbReference type="Proteomes" id="UP001186944">
    <property type="component" value="Unassembled WGS sequence"/>
</dbReference>
<evidence type="ECO:0000256" key="1">
    <source>
        <dbReference type="SAM" id="MobiDB-lite"/>
    </source>
</evidence>
<feature type="region of interest" description="Disordered" evidence="1">
    <location>
        <begin position="1"/>
        <end position="22"/>
    </location>
</feature>
<evidence type="ECO:0000313" key="4">
    <source>
        <dbReference type="Proteomes" id="UP001186944"/>
    </source>
</evidence>
<proteinExistence type="predicted"/>
<evidence type="ECO:0000256" key="2">
    <source>
        <dbReference type="SAM" id="Phobius"/>
    </source>
</evidence>
<dbReference type="EMBL" id="VSWD01000011">
    <property type="protein sequence ID" value="KAK3087530.1"/>
    <property type="molecule type" value="Genomic_DNA"/>
</dbReference>
<feature type="region of interest" description="Disordered" evidence="1">
    <location>
        <begin position="214"/>
        <end position="246"/>
    </location>
</feature>
<feature type="transmembrane region" description="Helical" evidence="2">
    <location>
        <begin position="144"/>
        <end position="165"/>
    </location>
</feature>
<organism evidence="3 4">
    <name type="scientific">Pinctada imbricata</name>
    <name type="common">Atlantic pearl-oyster</name>
    <name type="synonym">Pinctada martensii</name>
    <dbReference type="NCBI Taxonomy" id="66713"/>
    <lineage>
        <taxon>Eukaryota</taxon>
        <taxon>Metazoa</taxon>
        <taxon>Spiralia</taxon>
        <taxon>Lophotrochozoa</taxon>
        <taxon>Mollusca</taxon>
        <taxon>Bivalvia</taxon>
        <taxon>Autobranchia</taxon>
        <taxon>Pteriomorphia</taxon>
        <taxon>Pterioida</taxon>
        <taxon>Pterioidea</taxon>
        <taxon>Pteriidae</taxon>
        <taxon>Pinctada</taxon>
    </lineage>
</organism>
<keyword evidence="2" id="KW-1133">Transmembrane helix</keyword>
<sequence>MRLKKRPTEIDRTSLHVPSGTRGPQAVTLTKCGKEDKCCYNYLAVGNECKECPKGTYGSECQSECDDGYYGRFCKSDCYCDLKHCDKVHGCTNEVIVKNAKTNSLPNPINVDASNRRKPLLKIDSKDRNESENQTANGSDQSPIIVAIISSIVVVALIAVSLVLITHRKLKIREGGKREKVPVSAISGIYDEIEDDKPTSTDKNRVSYAFLEESNENEDQQIDYESLKAKSTVRNDSKMKKNSKVNKVANKVCNSRALSGYDNPPPLPEVRKCANIESEEDYKTPPKRQTAIISAHDSSQ</sequence>
<protein>
    <submittedName>
        <fullName evidence="3">Uncharacterized protein</fullName>
    </submittedName>
</protein>
<keyword evidence="2" id="KW-0472">Membrane</keyword>